<reference evidence="5" key="1">
    <citation type="submission" date="2013-02" db="EMBL/GenBank/DDBJ databases">
        <title>The complete genome sequence of Corynebacterium casei LMG S-19264 (=DSM 44701).</title>
        <authorList>
            <person name="Ruckert C."/>
            <person name="Albersmeier A."/>
            <person name="Kalinowski J."/>
        </authorList>
    </citation>
    <scope>NUCLEOTIDE SEQUENCE [LARGE SCALE GENOMIC DNA]</scope>
    <source>
        <strain evidence="5">LMG S-19264</strain>
    </source>
</reference>
<feature type="region of interest" description="Disordered" evidence="1">
    <location>
        <begin position="103"/>
        <end position="131"/>
    </location>
</feature>
<evidence type="ECO:0000256" key="1">
    <source>
        <dbReference type="SAM" id="MobiDB-lite"/>
    </source>
</evidence>
<evidence type="ECO:0000313" key="4">
    <source>
        <dbReference type="EMBL" id="AHI20399.1"/>
    </source>
</evidence>
<keyword evidence="5" id="KW-1185">Reference proteome</keyword>
<dbReference type="Proteomes" id="UP000019226">
    <property type="component" value="Chromosome"/>
</dbReference>
<feature type="compositionally biased region" description="Polar residues" evidence="1">
    <location>
        <begin position="209"/>
        <end position="229"/>
    </location>
</feature>
<dbReference type="InterPro" id="IPR014747">
    <property type="entry name" value="Bac_photo_RC_H_C"/>
</dbReference>
<dbReference type="EMBL" id="CP004350">
    <property type="protein sequence ID" value="AHI20399.1"/>
    <property type="molecule type" value="Genomic_DNA"/>
</dbReference>
<dbReference type="Pfam" id="PF09557">
    <property type="entry name" value="DUF2382"/>
    <property type="match status" value="1"/>
</dbReference>
<feature type="region of interest" description="Disordered" evidence="1">
    <location>
        <begin position="161"/>
        <end position="234"/>
    </location>
</feature>
<proteinExistence type="predicted"/>
<evidence type="ECO:0000259" key="2">
    <source>
        <dbReference type="Pfam" id="PF05239"/>
    </source>
</evidence>
<accession>A0ABM5PR02</accession>
<dbReference type="RefSeq" id="WP_025387783.1">
    <property type="nucleotide sequence ID" value="NZ_CP004350.1"/>
</dbReference>
<dbReference type="InterPro" id="IPR011033">
    <property type="entry name" value="PRC_barrel-like_sf"/>
</dbReference>
<name>A0ABM5PR02_9CORY</name>
<dbReference type="SUPFAM" id="SSF50346">
    <property type="entry name" value="PRC-barrel domain"/>
    <property type="match status" value="1"/>
</dbReference>
<protein>
    <recommendedName>
        <fullName evidence="6">DUF2382 domain-containing protein</fullName>
    </recommendedName>
</protein>
<feature type="region of interest" description="Disordered" evidence="1">
    <location>
        <begin position="253"/>
        <end position="288"/>
    </location>
</feature>
<feature type="compositionally biased region" description="Polar residues" evidence="1">
    <location>
        <begin position="187"/>
        <end position="196"/>
    </location>
</feature>
<dbReference type="InterPro" id="IPR019060">
    <property type="entry name" value="DUF2382"/>
</dbReference>
<feature type="compositionally biased region" description="Basic and acidic residues" evidence="1">
    <location>
        <begin position="168"/>
        <end position="184"/>
    </location>
</feature>
<evidence type="ECO:0000313" key="5">
    <source>
        <dbReference type="Proteomes" id="UP000019226"/>
    </source>
</evidence>
<organism evidence="4 5">
    <name type="scientific">Corynebacterium casei LMG S-19264</name>
    <dbReference type="NCBI Taxonomy" id="1285583"/>
    <lineage>
        <taxon>Bacteria</taxon>
        <taxon>Bacillati</taxon>
        <taxon>Actinomycetota</taxon>
        <taxon>Actinomycetes</taxon>
        <taxon>Mycobacteriales</taxon>
        <taxon>Corynebacteriaceae</taxon>
        <taxon>Corynebacterium</taxon>
    </lineage>
</organism>
<gene>
    <name evidence="4" type="ORF">CCASEI_09180</name>
</gene>
<evidence type="ECO:0000259" key="3">
    <source>
        <dbReference type="Pfam" id="PF09557"/>
    </source>
</evidence>
<sequence length="288" mass="29746">MSKNVQDLLSATAYDNNGDKLGDVNEVFVDDDSGQPTFVDVNHGLFGMGNSLVPLRGHSIDGNNLTLAFPKDRIKDAPDFDTDKPLTPDQQTEIYDHYGISGASHVEGYTGGERPGTTTDTDTYSHGDAGATDTDAGAGVAGAGAAGAGVAGAGVAGAAANNPDFSSDNERPHPDFSDNVREYDAGASSTHTTDIPGNTAAETAAVGSTEVTENAGTTDTSEVASTQSGVPAGETRLRKYVVTETQTVEVPVTHEEIRVEQVPNSEEDDLQANTGGVDDDGVEGLNQK</sequence>
<dbReference type="GeneID" id="82879087"/>
<dbReference type="Pfam" id="PF05239">
    <property type="entry name" value="PRC"/>
    <property type="match status" value="1"/>
</dbReference>
<dbReference type="InterPro" id="IPR027275">
    <property type="entry name" value="PRC-brl_dom"/>
</dbReference>
<feature type="domain" description="DUF2382" evidence="3">
    <location>
        <begin position="230"/>
        <end position="274"/>
    </location>
</feature>
<feature type="domain" description="PRC-barrel" evidence="2">
    <location>
        <begin position="6"/>
        <end position="73"/>
    </location>
</feature>
<dbReference type="Gene3D" id="3.90.50.10">
    <property type="entry name" value="Photosynthetic Reaction Center, subunit H, domain 2"/>
    <property type="match status" value="1"/>
</dbReference>
<evidence type="ECO:0008006" key="6">
    <source>
        <dbReference type="Google" id="ProtNLM"/>
    </source>
</evidence>